<gene>
    <name evidence="1" type="ORF">BT96DRAFT_751726</name>
</gene>
<organism evidence="1 2">
    <name type="scientific">Gymnopus androsaceus JB14</name>
    <dbReference type="NCBI Taxonomy" id="1447944"/>
    <lineage>
        <taxon>Eukaryota</taxon>
        <taxon>Fungi</taxon>
        <taxon>Dikarya</taxon>
        <taxon>Basidiomycota</taxon>
        <taxon>Agaricomycotina</taxon>
        <taxon>Agaricomycetes</taxon>
        <taxon>Agaricomycetidae</taxon>
        <taxon>Agaricales</taxon>
        <taxon>Marasmiineae</taxon>
        <taxon>Omphalotaceae</taxon>
        <taxon>Gymnopus</taxon>
    </lineage>
</organism>
<protein>
    <recommendedName>
        <fullName evidence="3">DUF659 domain-containing protein</fullName>
    </recommendedName>
</protein>
<dbReference type="Proteomes" id="UP000799118">
    <property type="component" value="Unassembled WGS sequence"/>
</dbReference>
<feature type="non-terminal residue" evidence="1">
    <location>
        <position position="68"/>
    </location>
</feature>
<accession>A0A6A4H4Y9</accession>
<keyword evidence="2" id="KW-1185">Reference proteome</keyword>
<reference evidence="1" key="1">
    <citation type="journal article" date="2019" name="Environ. Microbiol.">
        <title>Fungal ecological strategies reflected in gene transcription - a case study of two litter decomposers.</title>
        <authorList>
            <person name="Barbi F."/>
            <person name="Kohler A."/>
            <person name="Barry K."/>
            <person name="Baskaran P."/>
            <person name="Daum C."/>
            <person name="Fauchery L."/>
            <person name="Ihrmark K."/>
            <person name="Kuo A."/>
            <person name="LaButti K."/>
            <person name="Lipzen A."/>
            <person name="Morin E."/>
            <person name="Grigoriev I.V."/>
            <person name="Henrissat B."/>
            <person name="Lindahl B."/>
            <person name="Martin F."/>
        </authorList>
    </citation>
    <scope>NUCLEOTIDE SEQUENCE</scope>
    <source>
        <strain evidence="1">JB14</strain>
    </source>
</reference>
<proteinExistence type="predicted"/>
<dbReference type="EMBL" id="ML769586">
    <property type="protein sequence ID" value="KAE9392846.1"/>
    <property type="molecule type" value="Genomic_DNA"/>
</dbReference>
<dbReference type="AlphaFoldDB" id="A0A6A4H4Y9"/>
<evidence type="ECO:0000313" key="1">
    <source>
        <dbReference type="EMBL" id="KAE9392846.1"/>
    </source>
</evidence>
<sequence length="68" mass="7447">KIISIMCDNASVNMAMFKKLAEILPNFQGKDAQVCCFTHTINLAAKGIHRPFEPVKPKPGGSESNQDD</sequence>
<feature type="non-terminal residue" evidence="1">
    <location>
        <position position="1"/>
    </location>
</feature>
<evidence type="ECO:0000313" key="2">
    <source>
        <dbReference type="Proteomes" id="UP000799118"/>
    </source>
</evidence>
<evidence type="ECO:0008006" key="3">
    <source>
        <dbReference type="Google" id="ProtNLM"/>
    </source>
</evidence>
<name>A0A6A4H4Y9_9AGAR</name>
<dbReference type="OrthoDB" id="2748837at2759"/>